<comment type="similarity">
    <text evidence="8 9">Belongs to the TonB-dependent receptor family.</text>
</comment>
<evidence type="ECO:0000256" key="6">
    <source>
        <dbReference type="ARBA" id="ARBA00023136"/>
    </source>
</evidence>
<keyword evidence="5 9" id="KW-0798">TonB box</keyword>
<keyword evidence="4 8" id="KW-0812">Transmembrane</keyword>
<evidence type="ECO:0000256" key="3">
    <source>
        <dbReference type="ARBA" id="ARBA00022452"/>
    </source>
</evidence>
<dbReference type="Pfam" id="PF00593">
    <property type="entry name" value="TonB_dep_Rec_b-barrel"/>
    <property type="match status" value="1"/>
</dbReference>
<evidence type="ECO:0000256" key="4">
    <source>
        <dbReference type="ARBA" id="ARBA00022692"/>
    </source>
</evidence>
<keyword evidence="10" id="KW-0732">Signal</keyword>
<dbReference type="Gene3D" id="2.170.130.10">
    <property type="entry name" value="TonB-dependent receptor, plug domain"/>
    <property type="match status" value="1"/>
</dbReference>
<dbReference type="InterPro" id="IPR018247">
    <property type="entry name" value="EF_Hand_1_Ca_BS"/>
</dbReference>
<keyword evidence="3 8" id="KW-1134">Transmembrane beta strand</keyword>
<name>A0A7G7G6M4_9BACT</name>
<dbReference type="SUPFAM" id="SSF49464">
    <property type="entry name" value="Carboxypeptidase regulatory domain-like"/>
    <property type="match status" value="1"/>
</dbReference>
<reference evidence="13 14" key="1">
    <citation type="journal article" date="2018" name="Int. J. Syst. Evol. Microbiol.">
        <title>Adhaeribacter swui sp. nov., isolated from wet mud.</title>
        <authorList>
            <person name="Kim D.U."/>
            <person name="Kim K.W."/>
            <person name="Kang M.S."/>
            <person name="Kim J.Y."/>
            <person name="Jang J.H."/>
            <person name="Kim M.K."/>
        </authorList>
    </citation>
    <scope>NUCLEOTIDE SEQUENCE [LARGE SCALE GENOMIC DNA]</scope>
    <source>
        <strain evidence="13 14">KCTC 52873</strain>
    </source>
</reference>
<evidence type="ECO:0000256" key="9">
    <source>
        <dbReference type="RuleBase" id="RU003357"/>
    </source>
</evidence>
<dbReference type="FunFam" id="2.170.130.10:FF:000008">
    <property type="entry name" value="SusC/RagA family TonB-linked outer membrane protein"/>
    <property type="match status" value="1"/>
</dbReference>
<dbReference type="InterPro" id="IPR012910">
    <property type="entry name" value="Plug_dom"/>
</dbReference>
<keyword evidence="13" id="KW-0675">Receptor</keyword>
<dbReference type="InterPro" id="IPR039426">
    <property type="entry name" value="TonB-dep_rcpt-like"/>
</dbReference>
<gene>
    <name evidence="13" type="ORF">HUW51_08715</name>
</gene>
<dbReference type="InterPro" id="IPR036942">
    <property type="entry name" value="Beta-barrel_TonB_sf"/>
</dbReference>
<feature type="chain" id="PRO_5029015352" evidence="10">
    <location>
        <begin position="34"/>
        <end position="1030"/>
    </location>
</feature>
<sequence length="1030" mass="110533">MKIPYNLGAGRPLFSRLALVPALVLALALDANATPEKVAAATTKNIVAETLTGSVKDTKGVALPGVTVLLKGSSTGTTTDANGNFTLQVPSLSGTLVFSFIGYSAKEVAITGTGPFNVTLEDNAKSLEEVVVVGYGTQRKTDVTGALTSISTKEFAQQPVTRVDQVLQGRAAGVQVTQAGGAPGGEARVRIRGANSVLGNNDPLYVVDGFVGADFTTVNPNDIESIQVLKDAASTSIYGSRGANGVVIITTKKGTKGGFNVTYEGQASTSEVIKKWDVLGAADFAEITNQRSAALGSSPIFTQAQIDEYRANGGTDWQDLVFRRSWGQQHQLSVSGGNDKTTFLLSANYLNQDGIIENTGYKRYIVRSNINSQLNDKISLRLNISGTRIQNHNTGLTGGTANPVVQALAWSPTTKPYDANGKIIASDPVGSVATNPVALLYDRNSDVDRNIANIVGGVNFKLPVNGLALDLQYAVNYANTQGKYFNGVDVTRGNPNANRTSNEQINLQSTNSLTYTRSFNEVHNINAVAVFEAQQFSDNGFSATGNTLTFPTLGYYNLPLANSYTVGSGFTKWTLLSYLGRVNYSFKDKYLLTASVRRDGSSKFAENNRYSVFPSVAVGYNLAEEDFLKNTNLFSTLKVRGSWGMTGSQAINPYATLSTYNTNAPVAFNNGRVVSGIQLGNPGNLNLKWETTKQTDVGVEMGFLNGRITLEADYFVKHTTDLLLNRSLPAYVGGGTQTINVGEIENKGFEFSLGATVLESEGLNWTSNLNMSLVKNRVVSLGGIAERIPQGTGVGAGMSTTSEFMLVPGRSLGSYWGYKYLGTWKPNEAEEAKRYKANPGDSRYEDVDNDGAINANDFQIIGRGIPTTTAGWNNTFTYKNLTLNLFFQGVFGIDKLNYTRAAAMSGSGDARQYILSEIKDRYIPGVNETSDIPAFSSTNVVFTQSSRFIENGNYIRLKNVSLSYNLPASVIGKGNIKVFASGVNLLTFTKYKGIDPESSNIGASTDTAQGIDYGAYPNSKTYTVGLNLSF</sequence>
<keyword evidence="14" id="KW-1185">Reference proteome</keyword>
<dbReference type="Gene3D" id="2.60.40.1120">
    <property type="entry name" value="Carboxypeptidase-like, regulatory domain"/>
    <property type="match status" value="1"/>
</dbReference>
<evidence type="ECO:0000256" key="5">
    <source>
        <dbReference type="ARBA" id="ARBA00023077"/>
    </source>
</evidence>
<evidence type="ECO:0000256" key="7">
    <source>
        <dbReference type="ARBA" id="ARBA00023237"/>
    </source>
</evidence>
<dbReference type="InterPro" id="IPR023997">
    <property type="entry name" value="TonB-dep_OMP_SusC/RagA_CS"/>
</dbReference>
<dbReference type="RefSeq" id="WP_185273586.1">
    <property type="nucleotide sequence ID" value="NZ_CP055156.1"/>
</dbReference>
<dbReference type="InterPro" id="IPR008969">
    <property type="entry name" value="CarboxyPept-like_regulatory"/>
</dbReference>
<dbReference type="KEGG" id="aswu:HUW51_08715"/>
<protein>
    <submittedName>
        <fullName evidence="13">TonB-dependent receptor</fullName>
    </submittedName>
</protein>
<dbReference type="Proteomes" id="UP000515237">
    <property type="component" value="Chromosome"/>
</dbReference>
<evidence type="ECO:0000256" key="2">
    <source>
        <dbReference type="ARBA" id="ARBA00022448"/>
    </source>
</evidence>
<keyword evidence="6 8" id="KW-0472">Membrane</keyword>
<dbReference type="PROSITE" id="PS00448">
    <property type="entry name" value="CLOS_CELLULOSOME_RPT"/>
    <property type="match status" value="1"/>
</dbReference>
<dbReference type="Gene3D" id="2.40.170.20">
    <property type="entry name" value="TonB-dependent receptor, beta-barrel domain"/>
    <property type="match status" value="1"/>
</dbReference>
<feature type="domain" description="TonB-dependent receptor plug" evidence="12">
    <location>
        <begin position="140"/>
        <end position="246"/>
    </location>
</feature>
<dbReference type="AlphaFoldDB" id="A0A7G7G6M4"/>
<evidence type="ECO:0000256" key="10">
    <source>
        <dbReference type="SAM" id="SignalP"/>
    </source>
</evidence>
<evidence type="ECO:0000313" key="14">
    <source>
        <dbReference type="Proteomes" id="UP000515237"/>
    </source>
</evidence>
<dbReference type="SUPFAM" id="SSF56935">
    <property type="entry name" value="Porins"/>
    <property type="match status" value="1"/>
</dbReference>
<dbReference type="GO" id="GO:0004553">
    <property type="term" value="F:hydrolase activity, hydrolyzing O-glycosyl compounds"/>
    <property type="evidence" value="ECO:0007669"/>
    <property type="project" value="InterPro"/>
</dbReference>
<dbReference type="PROSITE" id="PS00018">
    <property type="entry name" value="EF_HAND_1"/>
    <property type="match status" value="1"/>
</dbReference>
<evidence type="ECO:0000259" key="12">
    <source>
        <dbReference type="Pfam" id="PF07715"/>
    </source>
</evidence>
<evidence type="ECO:0000259" key="11">
    <source>
        <dbReference type="Pfam" id="PF00593"/>
    </source>
</evidence>
<evidence type="ECO:0000256" key="8">
    <source>
        <dbReference type="PROSITE-ProRule" id="PRU01360"/>
    </source>
</evidence>
<proteinExistence type="inferred from homology"/>
<dbReference type="GO" id="GO:0000272">
    <property type="term" value="P:polysaccharide catabolic process"/>
    <property type="evidence" value="ECO:0007669"/>
    <property type="project" value="InterPro"/>
</dbReference>
<dbReference type="PROSITE" id="PS52016">
    <property type="entry name" value="TONB_DEPENDENT_REC_3"/>
    <property type="match status" value="1"/>
</dbReference>
<evidence type="ECO:0000256" key="1">
    <source>
        <dbReference type="ARBA" id="ARBA00004571"/>
    </source>
</evidence>
<dbReference type="Pfam" id="PF13715">
    <property type="entry name" value="CarbopepD_reg_2"/>
    <property type="match status" value="1"/>
</dbReference>
<dbReference type="InterPro" id="IPR000531">
    <property type="entry name" value="Beta-barrel_TonB"/>
</dbReference>
<dbReference type="InterPro" id="IPR023996">
    <property type="entry name" value="TonB-dep_OMP_SusC/RagA"/>
</dbReference>
<dbReference type="EMBL" id="CP055156">
    <property type="protein sequence ID" value="QNF32808.1"/>
    <property type="molecule type" value="Genomic_DNA"/>
</dbReference>
<dbReference type="NCBIfam" id="TIGR04057">
    <property type="entry name" value="SusC_RagA_signa"/>
    <property type="match status" value="1"/>
</dbReference>
<keyword evidence="2 8" id="KW-0813">Transport</keyword>
<dbReference type="GO" id="GO:0009279">
    <property type="term" value="C:cell outer membrane"/>
    <property type="evidence" value="ECO:0007669"/>
    <property type="project" value="UniProtKB-SubCell"/>
</dbReference>
<organism evidence="13 14">
    <name type="scientific">Adhaeribacter swui</name>
    <dbReference type="NCBI Taxonomy" id="2086471"/>
    <lineage>
        <taxon>Bacteria</taxon>
        <taxon>Pseudomonadati</taxon>
        <taxon>Bacteroidota</taxon>
        <taxon>Cytophagia</taxon>
        <taxon>Cytophagales</taxon>
        <taxon>Hymenobacteraceae</taxon>
        <taxon>Adhaeribacter</taxon>
    </lineage>
</organism>
<accession>A0A7G7G6M4</accession>
<evidence type="ECO:0000313" key="13">
    <source>
        <dbReference type="EMBL" id="QNF32808.1"/>
    </source>
</evidence>
<dbReference type="InterPro" id="IPR037066">
    <property type="entry name" value="Plug_dom_sf"/>
</dbReference>
<feature type="signal peptide" evidence="10">
    <location>
        <begin position="1"/>
        <end position="33"/>
    </location>
</feature>
<dbReference type="NCBIfam" id="TIGR04056">
    <property type="entry name" value="OMP_RagA_SusC"/>
    <property type="match status" value="1"/>
</dbReference>
<dbReference type="Pfam" id="PF07715">
    <property type="entry name" value="Plug"/>
    <property type="match status" value="1"/>
</dbReference>
<keyword evidence="7 8" id="KW-0998">Cell outer membrane</keyword>
<dbReference type="InterPro" id="IPR002105">
    <property type="entry name" value="Dockerin_1_rpt"/>
</dbReference>
<feature type="domain" description="TonB-dependent receptor-like beta-barrel" evidence="11">
    <location>
        <begin position="407"/>
        <end position="885"/>
    </location>
</feature>
<comment type="subcellular location">
    <subcellularLocation>
        <location evidence="1 8">Cell outer membrane</location>
        <topology evidence="1 8">Multi-pass membrane protein</topology>
    </subcellularLocation>
</comment>